<feature type="compositionally biased region" description="Low complexity" evidence="2">
    <location>
        <begin position="165"/>
        <end position="176"/>
    </location>
</feature>
<feature type="compositionally biased region" description="Acidic residues" evidence="2">
    <location>
        <begin position="137"/>
        <end position="151"/>
    </location>
</feature>
<dbReference type="Proteomes" id="UP000001064">
    <property type="component" value="Unassembled WGS sequence"/>
</dbReference>
<dbReference type="InterPro" id="IPR019734">
    <property type="entry name" value="TPR_rpt"/>
</dbReference>
<dbReference type="GO" id="GO:0000127">
    <property type="term" value="C:transcription factor TFIIIC complex"/>
    <property type="evidence" value="ECO:0000318"/>
    <property type="project" value="GO_Central"/>
</dbReference>
<dbReference type="KEGG" id="dpp:DICPUDRAFT_155061"/>
<dbReference type="VEuPathDB" id="AmoebaDB:DICPUDRAFT_155061"/>
<reference evidence="4" key="1">
    <citation type="journal article" date="2011" name="Genome Biol.">
        <title>Comparative genomics of the social amoebae Dictyostelium discoideum and Dictyostelium purpureum.</title>
        <authorList>
            <consortium name="US DOE Joint Genome Institute (JGI-PGF)"/>
            <person name="Sucgang R."/>
            <person name="Kuo A."/>
            <person name="Tian X."/>
            <person name="Salerno W."/>
            <person name="Parikh A."/>
            <person name="Feasley C.L."/>
            <person name="Dalin E."/>
            <person name="Tu H."/>
            <person name="Huang E."/>
            <person name="Barry K."/>
            <person name="Lindquist E."/>
            <person name="Shapiro H."/>
            <person name="Bruce D."/>
            <person name="Schmutz J."/>
            <person name="Salamov A."/>
            <person name="Fey P."/>
            <person name="Gaudet P."/>
            <person name="Anjard C."/>
            <person name="Babu M.M."/>
            <person name="Basu S."/>
            <person name="Bushmanova Y."/>
            <person name="van der Wel H."/>
            <person name="Katoh-Kurasawa M."/>
            <person name="Dinh C."/>
            <person name="Coutinho P.M."/>
            <person name="Saito T."/>
            <person name="Elias M."/>
            <person name="Schaap P."/>
            <person name="Kay R.R."/>
            <person name="Henrissat B."/>
            <person name="Eichinger L."/>
            <person name="Rivero F."/>
            <person name="Putnam N.H."/>
            <person name="West C.M."/>
            <person name="Loomis W.F."/>
            <person name="Chisholm R.L."/>
            <person name="Shaulsky G."/>
            <person name="Strassmann J.E."/>
            <person name="Queller D.C."/>
            <person name="Kuspa A."/>
            <person name="Grigoriev I.V."/>
        </authorList>
    </citation>
    <scope>NUCLEOTIDE SEQUENCE [LARGE SCALE GENOMIC DNA]</scope>
    <source>
        <strain evidence="4">QSDP1</strain>
    </source>
</reference>
<evidence type="ECO:0008006" key="5">
    <source>
        <dbReference type="Google" id="ProtNLM"/>
    </source>
</evidence>
<evidence type="ECO:0000313" key="3">
    <source>
        <dbReference type="EMBL" id="EGC32939.1"/>
    </source>
</evidence>
<dbReference type="EMBL" id="GL871166">
    <property type="protein sequence ID" value="EGC32939.1"/>
    <property type="molecule type" value="Genomic_DNA"/>
</dbReference>
<feature type="region of interest" description="Disordered" evidence="2">
    <location>
        <begin position="128"/>
        <end position="187"/>
    </location>
</feature>
<dbReference type="InterPro" id="IPR011990">
    <property type="entry name" value="TPR-like_helical_dom_sf"/>
</dbReference>
<protein>
    <recommendedName>
        <fullName evidence="5">Transcription factor IIIC-gamma subunit</fullName>
    </recommendedName>
</protein>
<dbReference type="FunFam" id="1.25.40.10:FF:003659">
    <property type="entry name" value="Transcription factor IIIC-gamma subunit"/>
    <property type="match status" value="1"/>
</dbReference>
<accession>F0ZSZ6</accession>
<dbReference type="GO" id="GO:0006383">
    <property type="term" value="P:transcription by RNA polymerase III"/>
    <property type="evidence" value="ECO:0000318"/>
    <property type="project" value="GO_Central"/>
</dbReference>
<dbReference type="RefSeq" id="XP_003290547.1">
    <property type="nucleotide sequence ID" value="XM_003290499.1"/>
</dbReference>
<dbReference type="GeneID" id="10507933"/>
<dbReference type="InParanoid" id="F0ZSZ6"/>
<dbReference type="SMART" id="SM00028">
    <property type="entry name" value="TPR"/>
    <property type="match status" value="9"/>
</dbReference>
<name>F0ZSZ6_DICPU</name>
<feature type="region of interest" description="Disordered" evidence="2">
    <location>
        <begin position="26"/>
        <end position="107"/>
    </location>
</feature>
<organism evidence="3 4">
    <name type="scientific">Dictyostelium purpureum</name>
    <name type="common">Slime mold</name>
    <dbReference type="NCBI Taxonomy" id="5786"/>
    <lineage>
        <taxon>Eukaryota</taxon>
        <taxon>Amoebozoa</taxon>
        <taxon>Evosea</taxon>
        <taxon>Eumycetozoa</taxon>
        <taxon>Dictyostelia</taxon>
        <taxon>Dictyosteliales</taxon>
        <taxon>Dictyosteliaceae</taxon>
        <taxon>Dictyostelium</taxon>
    </lineage>
</organism>
<dbReference type="InterPro" id="IPR039340">
    <property type="entry name" value="Tfc4/TFIIIC-102/Sfc4"/>
</dbReference>
<dbReference type="PROSITE" id="PS50005">
    <property type="entry name" value="TPR"/>
    <property type="match status" value="1"/>
</dbReference>
<dbReference type="Gene3D" id="1.25.40.10">
    <property type="entry name" value="Tetratricopeptide repeat domain"/>
    <property type="match status" value="3"/>
</dbReference>
<dbReference type="OrthoDB" id="9991317at2759"/>
<proteinExistence type="predicted"/>
<feature type="repeat" description="TPR" evidence="1">
    <location>
        <begin position="483"/>
        <end position="516"/>
    </location>
</feature>
<dbReference type="eggNOG" id="KOG2076">
    <property type="taxonomic scope" value="Eukaryota"/>
</dbReference>
<dbReference type="Pfam" id="PF13181">
    <property type="entry name" value="TPR_8"/>
    <property type="match status" value="1"/>
</dbReference>
<gene>
    <name evidence="3" type="ORF">DICPUDRAFT_155061</name>
</gene>
<dbReference type="FunCoup" id="F0ZSZ6">
    <property type="interactions" value="517"/>
</dbReference>
<dbReference type="STRING" id="5786.F0ZSZ6"/>
<keyword evidence="4" id="KW-1185">Reference proteome</keyword>
<dbReference type="PANTHER" id="PTHR23082">
    <property type="entry name" value="TRANSCRIPTION INITIATION FACTOR IIIC TFIIIC , POLYPEPTIDE 3-RELATED"/>
    <property type="match status" value="1"/>
</dbReference>
<evidence type="ECO:0000313" key="4">
    <source>
        <dbReference type="Proteomes" id="UP000001064"/>
    </source>
</evidence>
<evidence type="ECO:0000256" key="1">
    <source>
        <dbReference type="PROSITE-ProRule" id="PRU00339"/>
    </source>
</evidence>
<feature type="compositionally biased region" description="Acidic residues" evidence="2">
    <location>
        <begin position="35"/>
        <end position="70"/>
    </location>
</feature>
<dbReference type="PANTHER" id="PTHR23082:SF0">
    <property type="entry name" value="GENERAL TRANSCRIPTION FACTOR 3C POLYPEPTIDE 3"/>
    <property type="match status" value="1"/>
</dbReference>
<evidence type="ECO:0000256" key="2">
    <source>
        <dbReference type="SAM" id="MobiDB-lite"/>
    </source>
</evidence>
<dbReference type="SUPFAM" id="SSF48452">
    <property type="entry name" value="TPR-like"/>
    <property type="match status" value="3"/>
</dbReference>
<dbReference type="AlphaFoldDB" id="F0ZSZ6"/>
<sequence length="913" mass="105229">MDSFLEDEMETDFADLGLTLPNLLDFNADDINNNLEEDEDYDSSEGYDDDDDDSEYETASSDFEESDDEKGESKKSKTQKKSVNIAFPTTPKKPDTPKKQSMLSNKKFVNIKDQFDISNFTDIVKKKKTKSKKKDLESEEEDYQMDTDNEEEEKRNSEEVNADGTTSTQTTTTTTTKPKKKKKKEKEFRIPKQAREILTKANDFYTRGKWNEATSHYAEVIRMVPRLSLPYNILGKIREITGNPKEALSFFIYGAQIEGNNNELWVSTGHRAKALGNLDTALYCFTRAFRCDSSDIDSLWERCELLINKKDYKRAIPGLLKLVSMDPKNPQILEELAKVYSYLGQYHDAVEVIQPMVKEQLLPENPLEYVSLDTVNLLMEFYNKIRNFTDTILTYNKISVKFGSENNVPVDMLSNVIVAYFSIGTEGGTERGTRLLNSRFLPIDPQQVCDLFSDMGESLYQLGRYSEALQTFLRLKDTIYDQASTWVKIAECYRYLKNLPAAIEYLSKANKQVPDNVNTTIAMSEIYKEMGDEEKALQILNQSSSFSDKNEQTEKEIFATTLKELESKREKITPNEVKITFRHAEAFLNLSKYSQFLGIATALLHGSNDKCYLRRKISVGLYRKRRRSIKRGRRADSNSSNSPFAELLDEEDYFSLLVETSKVLSHLNRHQEASQYLRYALRNIKFENSLFTHQLKFIAVGVSFNDKNYYLAFKYVKYVCSKKPYDNKVWNLFNKIIVNYGGRSTVQNRFLAKIYEKYPNSLPVLVMIGNQNKQTDNVRGALFEYIKAYRISPDDPLINLLIGVLILSQVMGRKQANRHKMTIIAYSFIFKYANLRGEGQETDYNIARAFHQLGIYNMAISFYNKVLDSNGKDDEEDKDQSLKCEAAFNLSLIYKTRGNVNLANQILKKYIVV</sequence>
<dbReference type="Pfam" id="PF13432">
    <property type="entry name" value="TPR_16"/>
    <property type="match status" value="1"/>
</dbReference>
<dbReference type="OMA" id="SSPNMKF"/>
<keyword evidence="1" id="KW-0802">TPR repeat</keyword>